<dbReference type="CDD" id="cd00009">
    <property type="entry name" value="AAA"/>
    <property type="match status" value="1"/>
</dbReference>
<feature type="domain" description="IstB-like ATP-binding" evidence="3">
    <location>
        <begin position="5"/>
        <end position="223"/>
    </location>
</feature>
<evidence type="ECO:0000256" key="2">
    <source>
        <dbReference type="ARBA" id="ARBA00022840"/>
    </source>
</evidence>
<dbReference type="InterPro" id="IPR002611">
    <property type="entry name" value="IstB_ATP-bd"/>
</dbReference>
<dbReference type="Pfam" id="PF01695">
    <property type="entry name" value="IstB_IS21"/>
    <property type="match status" value="1"/>
</dbReference>
<name>A0ABW9RLM9_9BACT</name>
<evidence type="ECO:0000256" key="1">
    <source>
        <dbReference type="ARBA" id="ARBA00022741"/>
    </source>
</evidence>
<dbReference type="GO" id="GO:0005524">
    <property type="term" value="F:ATP binding"/>
    <property type="evidence" value="ECO:0007669"/>
    <property type="project" value="UniProtKB-KW"/>
</dbReference>
<dbReference type="InterPro" id="IPR027417">
    <property type="entry name" value="P-loop_NTPase"/>
</dbReference>
<reference evidence="4 5" key="1">
    <citation type="submission" date="2019-02" db="EMBL/GenBank/DDBJ databases">
        <authorList>
            <person name="Goldberg S.R."/>
            <person name="Haltli B.A."/>
            <person name="Correa H."/>
            <person name="Russell K.G."/>
        </authorList>
    </citation>
    <scope>NUCLEOTIDE SEQUENCE [LARGE SCALE GENOMIC DNA]</scope>
    <source>
        <strain evidence="4 5">JCM 16186</strain>
    </source>
</reference>
<proteinExistence type="predicted"/>
<dbReference type="InterPro" id="IPR028350">
    <property type="entry name" value="DNAC/IstB-like"/>
</dbReference>
<keyword evidence="2 4" id="KW-0067">ATP-binding</keyword>
<dbReference type="Gene3D" id="3.40.50.300">
    <property type="entry name" value="P-loop containing nucleotide triphosphate hydrolases"/>
    <property type="match status" value="1"/>
</dbReference>
<protein>
    <submittedName>
        <fullName evidence="4">ATP-binding protein</fullName>
    </submittedName>
</protein>
<sequence length="224" mass="25880">MQQTYQTLLDSNQHHSLTNDEIVSMLIQGEWEDRENRKINRYLKAARFRYQANIEEIDFTASRGLDKTQLLRLADCSFIKNKQNILITGPTGVWKSYLASALGHQACIQGFRTLYFNTQKLFPQLIMSKADGSYQKQVNKIEKHDLLILDDFGLQPLDNKTRMMLMEIIEDRHSRKSTIISSQLPVAKWHEVIGDSTVADAILDRMVHSAQRLELKGQSLRKSK</sequence>
<organism evidence="4 5">
    <name type="scientific">Fulvivirga kasyanovii</name>
    <dbReference type="NCBI Taxonomy" id="396812"/>
    <lineage>
        <taxon>Bacteria</taxon>
        <taxon>Pseudomonadati</taxon>
        <taxon>Bacteroidota</taxon>
        <taxon>Cytophagia</taxon>
        <taxon>Cytophagales</taxon>
        <taxon>Fulvivirgaceae</taxon>
        <taxon>Fulvivirga</taxon>
    </lineage>
</organism>
<dbReference type="PIRSF" id="PIRSF003073">
    <property type="entry name" value="DNAC_TnpB_IstB"/>
    <property type="match status" value="1"/>
</dbReference>
<keyword evidence="5" id="KW-1185">Reference proteome</keyword>
<dbReference type="EMBL" id="SMLW01000463">
    <property type="protein sequence ID" value="MTI24886.1"/>
    <property type="molecule type" value="Genomic_DNA"/>
</dbReference>
<dbReference type="InterPro" id="IPR047661">
    <property type="entry name" value="IstB"/>
</dbReference>
<evidence type="ECO:0000259" key="3">
    <source>
        <dbReference type="Pfam" id="PF01695"/>
    </source>
</evidence>
<accession>A0ABW9RLM9</accession>
<keyword evidence="1" id="KW-0547">Nucleotide-binding</keyword>
<dbReference type="NCBIfam" id="NF038214">
    <property type="entry name" value="IS21_help_AAA"/>
    <property type="match status" value="1"/>
</dbReference>
<dbReference type="Proteomes" id="UP000798808">
    <property type="component" value="Unassembled WGS sequence"/>
</dbReference>
<evidence type="ECO:0000313" key="5">
    <source>
        <dbReference type="Proteomes" id="UP000798808"/>
    </source>
</evidence>
<dbReference type="PANTHER" id="PTHR30050">
    <property type="entry name" value="CHROMOSOMAL REPLICATION INITIATOR PROTEIN DNAA"/>
    <property type="match status" value="1"/>
</dbReference>
<comment type="caution">
    <text evidence="4">The sequence shown here is derived from an EMBL/GenBank/DDBJ whole genome shotgun (WGS) entry which is preliminary data.</text>
</comment>
<dbReference type="PANTHER" id="PTHR30050:SF4">
    <property type="entry name" value="ATP-BINDING PROTEIN RV3427C IN INSERTION SEQUENCE-RELATED"/>
    <property type="match status" value="1"/>
</dbReference>
<gene>
    <name evidence="4" type="ORF">E1163_08030</name>
</gene>
<evidence type="ECO:0000313" key="4">
    <source>
        <dbReference type="EMBL" id="MTI24886.1"/>
    </source>
</evidence>
<dbReference type="SUPFAM" id="SSF52540">
    <property type="entry name" value="P-loop containing nucleoside triphosphate hydrolases"/>
    <property type="match status" value="1"/>
</dbReference>